<keyword evidence="3" id="KW-1185">Reference proteome</keyword>
<comment type="caution">
    <text evidence="2">The sequence shown here is derived from an EMBL/GenBank/DDBJ whole genome shotgun (WGS) entry which is preliminary data.</text>
</comment>
<evidence type="ECO:0000313" key="3">
    <source>
        <dbReference type="Proteomes" id="UP000482487"/>
    </source>
</evidence>
<dbReference type="Proteomes" id="UP000482487">
    <property type="component" value="Unassembled WGS sequence"/>
</dbReference>
<dbReference type="RefSeq" id="WP_160957649.1">
    <property type="nucleotide sequence ID" value="NZ_WVUD01000001.1"/>
</dbReference>
<dbReference type="EMBL" id="WVUD01000001">
    <property type="protein sequence ID" value="MYL81528.1"/>
    <property type="molecule type" value="Genomic_DNA"/>
</dbReference>
<reference evidence="2 3" key="1">
    <citation type="submission" date="2020-01" db="EMBL/GenBank/DDBJ databases">
        <title>Genome sequence of Desulfovibrio aerotolerans DSM 16695(T).</title>
        <authorList>
            <person name="Karnachuk O."/>
            <person name="Avakyan M."/>
            <person name="Mardanov A."/>
            <person name="Kadnikov V."/>
            <person name="Ravin N."/>
        </authorList>
    </citation>
    <scope>NUCLEOTIDE SEQUENCE [LARGE SCALE GENOMIC DNA]</scope>
    <source>
        <strain evidence="2 3">DSM 16695</strain>
    </source>
</reference>
<feature type="compositionally biased region" description="Acidic residues" evidence="1">
    <location>
        <begin position="124"/>
        <end position="139"/>
    </location>
</feature>
<sequence length="139" mass="14731">MDQFACRLLGEIRYPEDYAFERVAALEAETGPALEEALAALGVSRLEVAPGPESLRFEVFCDACSPEEGSSVCEALMPLAGDGPLGRLVVLRSADEPMSVFYFCGENLDEVTVEQPSCGIMDADGTDDADGADTADAET</sequence>
<organism evidence="2 3">
    <name type="scientific">Solidesulfovibrio aerotolerans</name>
    <dbReference type="NCBI Taxonomy" id="295255"/>
    <lineage>
        <taxon>Bacteria</taxon>
        <taxon>Pseudomonadati</taxon>
        <taxon>Thermodesulfobacteriota</taxon>
        <taxon>Desulfovibrionia</taxon>
        <taxon>Desulfovibrionales</taxon>
        <taxon>Desulfovibrionaceae</taxon>
        <taxon>Solidesulfovibrio</taxon>
    </lineage>
</organism>
<gene>
    <name evidence="2" type="ORF">GTA51_00040</name>
</gene>
<name>A0A7C9MFY0_9BACT</name>
<evidence type="ECO:0000313" key="2">
    <source>
        <dbReference type="EMBL" id="MYL81528.1"/>
    </source>
</evidence>
<proteinExistence type="predicted"/>
<dbReference type="OrthoDB" id="5455393at2"/>
<feature type="region of interest" description="Disordered" evidence="1">
    <location>
        <begin position="120"/>
        <end position="139"/>
    </location>
</feature>
<evidence type="ECO:0000256" key="1">
    <source>
        <dbReference type="SAM" id="MobiDB-lite"/>
    </source>
</evidence>
<accession>A0A7C9MFY0</accession>
<dbReference type="AlphaFoldDB" id="A0A7C9MFY0"/>
<protein>
    <submittedName>
        <fullName evidence="2">Uncharacterized protein</fullName>
    </submittedName>
</protein>